<dbReference type="SUPFAM" id="SSF103032">
    <property type="entry name" value="Hypothetical protein YwqG"/>
    <property type="match status" value="1"/>
</dbReference>
<dbReference type="EMBL" id="JAPQES010000008">
    <property type="protein sequence ID" value="MCY6372648.1"/>
    <property type="molecule type" value="Genomic_DNA"/>
</dbReference>
<sequence>MNNVNIPERFMKTVLKNSDYGNESYREPLKNILRTFVKDRVGCTEKFKNYKKKNSGFTLCAAYILSEDKEFEKECKEGFDYFSEYLLDRFVNEVAIDLKYESGLQKEDIKVFKYYMNAVSDEDPFDKLQRKFKLAYGGRISRKQKAYLYFDDSSHVHNIVQTGFLCAKCENAAIAKMGMRFMQFFTKLAPLKTLSIISKLYRVKDSCKFLKRRFDEFIDDLNSIKVQKTYITGWMLLYGQSHYTCHDEGKAIYENILEKVGEGNIEDDADNYEALEYIDIRKQMAIHRILVERYHKEQSVKVMDEIFMDEYVRFIRVNMINSKDKKTVEKMVAYMKGEFDFEEIEEDVNKKFKPSLENCEIGYICGVGSKEYALRGLKVFTALCDINRMKDFYSEFKYDIKPGLFQRRKPDRDIYDFTERLESVGVSQSVIYEFLCSYTKEELDKPSKQPKDELAQRLYRYAKEGKDVLGNLLSAGDREKIFAIYQTGLLESQLNSLVKMLEDSSVHVVKTALDTIKWRDDEEISPFKEKIHRAEKKFEEMIRNTPVEILKRRLKKYSKEALQLQLSEEAVPRWSTKLGGKPYLPLGEEYPEEGMMLLAQINFEEIPKLQGYPEKGLLQFYIKEETCQHTTRYFSEIIRDESMLQEDLPEISNDDCHAVLKSEYKVTYKKIDDTPSDEDYLLEEEIEDILNEMFKDCDGRYEMTFQYEQERLSNKIGGYPYFPDWGDPRKIDEDLLCPDDTERLERGETILNEYGEVSFENEWVCLLSLYNSELEGVGNIQEDGSIYFFIRKVDLEKGDFSDIKYHRFSY</sequence>
<dbReference type="InterPro" id="IPR015315">
    <property type="entry name" value="DUF1963"/>
</dbReference>
<accession>A0ABT4CUR9</accession>
<dbReference type="Proteomes" id="UP001079657">
    <property type="component" value="Unassembled WGS sequence"/>
</dbReference>
<dbReference type="PANTHER" id="PTHR36436:SF6">
    <property type="entry name" value="SLL5081 PROTEIN"/>
    <property type="match status" value="1"/>
</dbReference>
<dbReference type="PANTHER" id="PTHR36436">
    <property type="entry name" value="SLL5081 PROTEIN"/>
    <property type="match status" value="1"/>
</dbReference>
<dbReference type="RefSeq" id="WP_268051680.1">
    <property type="nucleotide sequence ID" value="NZ_JAPQES010000008.1"/>
</dbReference>
<protein>
    <submittedName>
        <fullName evidence="1">YwqG family protein</fullName>
    </submittedName>
</protein>
<evidence type="ECO:0000313" key="2">
    <source>
        <dbReference type="Proteomes" id="UP001079657"/>
    </source>
</evidence>
<dbReference type="InterPro" id="IPR035948">
    <property type="entry name" value="YwqG-like_sf"/>
</dbReference>
<gene>
    <name evidence="1" type="ORF">OXH55_18735</name>
</gene>
<name>A0ABT4CUR9_9CLOT</name>
<organism evidence="1 2">
    <name type="scientific">Clostridium ganghwense</name>
    <dbReference type="NCBI Taxonomy" id="312089"/>
    <lineage>
        <taxon>Bacteria</taxon>
        <taxon>Bacillati</taxon>
        <taxon>Bacillota</taxon>
        <taxon>Clostridia</taxon>
        <taxon>Eubacteriales</taxon>
        <taxon>Clostridiaceae</taxon>
        <taxon>Clostridium</taxon>
    </lineage>
</organism>
<reference evidence="1" key="1">
    <citation type="submission" date="2022-12" db="EMBL/GenBank/DDBJ databases">
        <authorList>
            <person name="Wang J."/>
        </authorList>
    </citation>
    <scope>NUCLEOTIDE SEQUENCE</scope>
    <source>
        <strain evidence="1">HY-42-06</strain>
    </source>
</reference>
<comment type="caution">
    <text evidence="1">The sequence shown here is derived from an EMBL/GenBank/DDBJ whole genome shotgun (WGS) entry which is preliminary data.</text>
</comment>
<proteinExistence type="predicted"/>
<evidence type="ECO:0000313" key="1">
    <source>
        <dbReference type="EMBL" id="MCY6372648.1"/>
    </source>
</evidence>
<keyword evidence="2" id="KW-1185">Reference proteome</keyword>
<dbReference type="Gene3D" id="2.30.320.10">
    <property type="entry name" value="YwqG-like"/>
    <property type="match status" value="1"/>
</dbReference>
<dbReference type="Pfam" id="PF09234">
    <property type="entry name" value="DUF1963"/>
    <property type="match status" value="1"/>
</dbReference>